<protein>
    <submittedName>
        <fullName evidence="2">Uncharacterized protein</fullName>
    </submittedName>
</protein>
<feature type="transmembrane region" description="Helical" evidence="1">
    <location>
        <begin position="16"/>
        <end position="34"/>
    </location>
</feature>
<evidence type="ECO:0000256" key="1">
    <source>
        <dbReference type="SAM" id="Phobius"/>
    </source>
</evidence>
<keyword evidence="1" id="KW-1133">Transmembrane helix</keyword>
<feature type="transmembrane region" description="Helical" evidence="1">
    <location>
        <begin position="148"/>
        <end position="169"/>
    </location>
</feature>
<keyword evidence="1" id="KW-0472">Membrane</keyword>
<sequence length="360" mass="41856">MSELSISRNGSYPTDWGLAILYFPASIGMIRAYIYNQLARTFYIVSFIWILRANNFHWTTFLWVFQASLFMAVFISEMLWLLLAVALLFSSKSTLTTPNSVYLIHTRTIARYPVNRISSLKGRLEMLLVFFLCLVLIGIRVFHGFPLAFSISFTSFAFCELLRSSIFAVRKFIQRIFAKPATTAQAPTPTTVTNDDALAATKGNQGTFPLQSFKDIGDTFALFCLALSIVQSFIWLYKLDRDYLQPFYTSPDKHYPVLDVVERAYDLPVFHFFDHLGAIIFFAIIAFLAYRHVEGNPWQPYLQAQERPRELDERGLVDPLRQQYEDFKLSRSLAAQKRRNVYRYPKTDFRDEPWYEYHGV</sequence>
<proteinExistence type="predicted"/>
<keyword evidence="1" id="KW-0812">Transmembrane</keyword>
<dbReference type="EMBL" id="MU004195">
    <property type="protein sequence ID" value="KAF2491761.1"/>
    <property type="molecule type" value="Genomic_DNA"/>
</dbReference>
<organism evidence="2 3">
    <name type="scientific">Lophium mytilinum</name>
    <dbReference type="NCBI Taxonomy" id="390894"/>
    <lineage>
        <taxon>Eukaryota</taxon>
        <taxon>Fungi</taxon>
        <taxon>Dikarya</taxon>
        <taxon>Ascomycota</taxon>
        <taxon>Pezizomycotina</taxon>
        <taxon>Dothideomycetes</taxon>
        <taxon>Pleosporomycetidae</taxon>
        <taxon>Mytilinidiales</taxon>
        <taxon>Mytilinidiaceae</taxon>
        <taxon>Lophium</taxon>
    </lineage>
</organism>
<name>A0A6A6QHS1_9PEZI</name>
<feature type="transmembrane region" description="Helical" evidence="1">
    <location>
        <begin position="64"/>
        <end position="89"/>
    </location>
</feature>
<accession>A0A6A6QHS1</accession>
<dbReference type="AlphaFoldDB" id="A0A6A6QHS1"/>
<dbReference type="Proteomes" id="UP000799750">
    <property type="component" value="Unassembled WGS sequence"/>
</dbReference>
<feature type="transmembrane region" description="Helical" evidence="1">
    <location>
        <begin position="124"/>
        <end position="142"/>
    </location>
</feature>
<gene>
    <name evidence="2" type="ORF">BU16DRAFT_621267</name>
</gene>
<evidence type="ECO:0000313" key="3">
    <source>
        <dbReference type="Proteomes" id="UP000799750"/>
    </source>
</evidence>
<evidence type="ECO:0000313" key="2">
    <source>
        <dbReference type="EMBL" id="KAF2491761.1"/>
    </source>
</evidence>
<keyword evidence="3" id="KW-1185">Reference proteome</keyword>
<feature type="transmembrane region" description="Helical" evidence="1">
    <location>
        <begin position="220"/>
        <end position="237"/>
    </location>
</feature>
<feature type="transmembrane region" description="Helical" evidence="1">
    <location>
        <begin position="41"/>
        <end position="58"/>
    </location>
</feature>
<feature type="transmembrane region" description="Helical" evidence="1">
    <location>
        <begin position="269"/>
        <end position="290"/>
    </location>
</feature>
<reference evidence="2" key="1">
    <citation type="journal article" date="2020" name="Stud. Mycol.">
        <title>101 Dothideomycetes genomes: a test case for predicting lifestyles and emergence of pathogens.</title>
        <authorList>
            <person name="Haridas S."/>
            <person name="Albert R."/>
            <person name="Binder M."/>
            <person name="Bloem J."/>
            <person name="Labutti K."/>
            <person name="Salamov A."/>
            <person name="Andreopoulos B."/>
            <person name="Baker S."/>
            <person name="Barry K."/>
            <person name="Bills G."/>
            <person name="Bluhm B."/>
            <person name="Cannon C."/>
            <person name="Castanera R."/>
            <person name="Culley D."/>
            <person name="Daum C."/>
            <person name="Ezra D."/>
            <person name="Gonzalez J."/>
            <person name="Henrissat B."/>
            <person name="Kuo A."/>
            <person name="Liang C."/>
            <person name="Lipzen A."/>
            <person name="Lutzoni F."/>
            <person name="Magnuson J."/>
            <person name="Mondo S."/>
            <person name="Nolan M."/>
            <person name="Ohm R."/>
            <person name="Pangilinan J."/>
            <person name="Park H.-J."/>
            <person name="Ramirez L."/>
            <person name="Alfaro M."/>
            <person name="Sun H."/>
            <person name="Tritt A."/>
            <person name="Yoshinaga Y."/>
            <person name="Zwiers L.-H."/>
            <person name="Turgeon B."/>
            <person name="Goodwin S."/>
            <person name="Spatafora J."/>
            <person name="Crous P."/>
            <person name="Grigoriev I."/>
        </authorList>
    </citation>
    <scope>NUCLEOTIDE SEQUENCE</scope>
    <source>
        <strain evidence="2">CBS 269.34</strain>
    </source>
</reference>